<evidence type="ECO:0000313" key="2">
    <source>
        <dbReference type="Proteomes" id="UP000886653"/>
    </source>
</evidence>
<sequence>MDFEKWLKKAKMDALQIAKSTETHVLIIGVSKSNGLHFFQLVGGSPTAIQFMNQHLNAEEGFDFVSDFQALCTGVPMNELNLTLKNSVKN</sequence>
<reference evidence="1" key="1">
    <citation type="submission" date="2013-11" db="EMBL/GenBank/DDBJ databases">
        <title>Genome sequence of the fusiform rust pathogen reveals effectors for host alternation and coevolution with pine.</title>
        <authorList>
            <consortium name="DOE Joint Genome Institute"/>
            <person name="Smith K."/>
            <person name="Pendleton A."/>
            <person name="Kubisiak T."/>
            <person name="Anderson C."/>
            <person name="Salamov A."/>
            <person name="Aerts A."/>
            <person name="Riley R."/>
            <person name="Clum A."/>
            <person name="Lindquist E."/>
            <person name="Ence D."/>
            <person name="Campbell M."/>
            <person name="Kronenberg Z."/>
            <person name="Feau N."/>
            <person name="Dhillon B."/>
            <person name="Hamelin R."/>
            <person name="Burleigh J."/>
            <person name="Smith J."/>
            <person name="Yandell M."/>
            <person name="Nelson C."/>
            <person name="Grigoriev I."/>
            <person name="Davis J."/>
        </authorList>
    </citation>
    <scope>NUCLEOTIDE SEQUENCE</scope>
    <source>
        <strain evidence="1">G11</strain>
    </source>
</reference>
<comment type="caution">
    <text evidence="1">The sequence shown here is derived from an EMBL/GenBank/DDBJ whole genome shotgun (WGS) entry which is preliminary data.</text>
</comment>
<accession>A0A9P6T6C9</accession>
<dbReference type="Proteomes" id="UP000886653">
    <property type="component" value="Unassembled WGS sequence"/>
</dbReference>
<organism evidence="1 2">
    <name type="scientific">Cronartium quercuum f. sp. fusiforme G11</name>
    <dbReference type="NCBI Taxonomy" id="708437"/>
    <lineage>
        <taxon>Eukaryota</taxon>
        <taxon>Fungi</taxon>
        <taxon>Dikarya</taxon>
        <taxon>Basidiomycota</taxon>
        <taxon>Pucciniomycotina</taxon>
        <taxon>Pucciniomycetes</taxon>
        <taxon>Pucciniales</taxon>
        <taxon>Coleosporiaceae</taxon>
        <taxon>Cronartium</taxon>
    </lineage>
</organism>
<gene>
    <name evidence="1" type="ORF">CROQUDRAFT_101806</name>
</gene>
<keyword evidence="2" id="KW-1185">Reference proteome</keyword>
<dbReference type="EMBL" id="MU167650">
    <property type="protein sequence ID" value="KAG0139283.1"/>
    <property type="molecule type" value="Genomic_DNA"/>
</dbReference>
<evidence type="ECO:0000313" key="1">
    <source>
        <dbReference type="EMBL" id="KAG0139283.1"/>
    </source>
</evidence>
<dbReference type="AlphaFoldDB" id="A0A9P6T6C9"/>
<protein>
    <submittedName>
        <fullName evidence="1">Uncharacterized protein</fullName>
    </submittedName>
</protein>
<proteinExistence type="predicted"/>
<name>A0A9P6T6C9_9BASI</name>